<organism evidence="1">
    <name type="scientific">marine sediment metagenome</name>
    <dbReference type="NCBI Taxonomy" id="412755"/>
    <lineage>
        <taxon>unclassified sequences</taxon>
        <taxon>metagenomes</taxon>
        <taxon>ecological metagenomes</taxon>
    </lineage>
</organism>
<proteinExistence type="predicted"/>
<protein>
    <submittedName>
        <fullName evidence="1">Uncharacterized protein</fullName>
    </submittedName>
</protein>
<evidence type="ECO:0000313" key="1">
    <source>
        <dbReference type="EMBL" id="GAI13286.1"/>
    </source>
</evidence>
<reference evidence="1" key="1">
    <citation type="journal article" date="2014" name="Front. Microbiol.">
        <title>High frequency of phylogenetically diverse reductive dehalogenase-homologous genes in deep subseafloor sedimentary metagenomes.</title>
        <authorList>
            <person name="Kawai M."/>
            <person name="Futagami T."/>
            <person name="Toyoda A."/>
            <person name="Takaki Y."/>
            <person name="Nishi S."/>
            <person name="Hori S."/>
            <person name="Arai W."/>
            <person name="Tsubouchi T."/>
            <person name="Morono Y."/>
            <person name="Uchiyama I."/>
            <person name="Ito T."/>
            <person name="Fujiyama A."/>
            <person name="Inagaki F."/>
            <person name="Takami H."/>
        </authorList>
    </citation>
    <scope>NUCLEOTIDE SEQUENCE</scope>
    <source>
        <strain evidence="1">Expedition CK06-06</strain>
    </source>
</reference>
<feature type="non-terminal residue" evidence="1">
    <location>
        <position position="1"/>
    </location>
</feature>
<comment type="caution">
    <text evidence="1">The sequence shown here is derived from an EMBL/GenBank/DDBJ whole genome shotgun (WGS) entry which is preliminary data.</text>
</comment>
<accession>X1M5C0</accession>
<sequence>FSNVSNLTVEFQTLAIVEMHRAYRRKSFASKCL</sequence>
<dbReference type="EMBL" id="BARV01007829">
    <property type="protein sequence ID" value="GAI13286.1"/>
    <property type="molecule type" value="Genomic_DNA"/>
</dbReference>
<gene>
    <name evidence="1" type="ORF">S06H3_15875</name>
</gene>
<name>X1M5C0_9ZZZZ</name>
<dbReference type="AlphaFoldDB" id="X1M5C0"/>